<dbReference type="OrthoDB" id="371154at2759"/>
<dbReference type="VEuPathDB" id="ToxoDB:EMH_0052810"/>
<organism evidence="2 3">
    <name type="scientific">Eimeria mitis</name>
    <dbReference type="NCBI Taxonomy" id="44415"/>
    <lineage>
        <taxon>Eukaryota</taxon>
        <taxon>Sar</taxon>
        <taxon>Alveolata</taxon>
        <taxon>Apicomplexa</taxon>
        <taxon>Conoidasida</taxon>
        <taxon>Coccidia</taxon>
        <taxon>Eucoccidiorida</taxon>
        <taxon>Eimeriorina</taxon>
        <taxon>Eimeriidae</taxon>
        <taxon>Eimeria</taxon>
    </lineage>
</organism>
<feature type="region of interest" description="Disordered" evidence="1">
    <location>
        <begin position="188"/>
        <end position="208"/>
    </location>
</feature>
<evidence type="ECO:0000313" key="2">
    <source>
        <dbReference type="EMBL" id="CDJ29800.1"/>
    </source>
</evidence>
<accession>U6JWE0</accession>
<proteinExistence type="predicted"/>
<dbReference type="Proteomes" id="UP000030744">
    <property type="component" value="Unassembled WGS sequence"/>
</dbReference>
<dbReference type="EMBL" id="HG682134">
    <property type="protein sequence ID" value="CDJ29800.1"/>
    <property type="molecule type" value="Genomic_DNA"/>
</dbReference>
<dbReference type="RefSeq" id="XP_013352369.1">
    <property type="nucleotide sequence ID" value="XM_013496915.1"/>
</dbReference>
<evidence type="ECO:0000313" key="3">
    <source>
        <dbReference type="Proteomes" id="UP000030744"/>
    </source>
</evidence>
<keyword evidence="3" id="KW-1185">Reference proteome</keyword>
<name>U6JWE0_9EIME</name>
<reference evidence="2" key="2">
    <citation type="submission" date="2013-10" db="EMBL/GenBank/DDBJ databases">
        <authorList>
            <person name="Aslett M."/>
        </authorList>
    </citation>
    <scope>NUCLEOTIDE SEQUENCE [LARGE SCALE GENOMIC DNA]</scope>
    <source>
        <strain evidence="2">Houghton</strain>
    </source>
</reference>
<evidence type="ECO:0000256" key="1">
    <source>
        <dbReference type="SAM" id="MobiDB-lite"/>
    </source>
</evidence>
<protein>
    <submittedName>
        <fullName evidence="2">Uncharacterized protein</fullName>
    </submittedName>
</protein>
<reference evidence="2" key="1">
    <citation type="submission" date="2013-10" db="EMBL/GenBank/DDBJ databases">
        <title>Genomic analysis of the causative agents of coccidiosis in chickens.</title>
        <authorList>
            <person name="Reid A.J."/>
            <person name="Blake D."/>
            <person name="Billington K."/>
            <person name="Browne H."/>
            <person name="Dunn M."/>
            <person name="Hung S."/>
            <person name="Kawahara F."/>
            <person name="Miranda-Saavedra D."/>
            <person name="Mourier T."/>
            <person name="Nagra H."/>
            <person name="Otto T.D."/>
            <person name="Rawlings N."/>
            <person name="Sanchez A."/>
            <person name="Sanders M."/>
            <person name="Subramaniam C."/>
            <person name="Tay Y."/>
            <person name="Dear P."/>
            <person name="Doerig C."/>
            <person name="Gruber A."/>
            <person name="Parkinson J."/>
            <person name="Shirley M."/>
            <person name="Wan K.L."/>
            <person name="Berriman M."/>
            <person name="Tomley F."/>
            <person name="Pain A."/>
        </authorList>
    </citation>
    <scope>NUCLEOTIDE SEQUENCE [LARGE SCALE GENOMIC DNA]</scope>
    <source>
        <strain evidence="2">Houghton</strain>
    </source>
</reference>
<gene>
    <name evidence="2" type="ORF">EMH_0052810</name>
</gene>
<dbReference type="GeneID" id="25379957"/>
<sequence length="1409" mass="157556">MTLRNTVIHGFEEVIGGVSGLFTSEVKSSCFSFAYRVNTVAPYTVVYPGGILGSIMKGLVRSYFLVFQQSLINFKGIFALLIGIICKTRIIQAAVSAIKPVFRLARRGARGFQMFRSKTIAMRGDPVGQGVIDRLFKREAVVLTTILFQMHAVDVQQQYTEAEEIKSALSGAGGSWALAEALKSGSLDRATEPAPENAEGAPQERPAADASVENLLEDALEFFDNAHPEASGGDEALTTVQKMKLLAQSCRKNRRFVETYEKRHYDYTKRLIIQMVRVLKYYFKYFKSYIADILSIFYESAIVMLETKINDSVGAAEGSNSPADEMVAAEARHAARRSAAQSATDETQLPRKLFRVPKFAEEATRLANGFFEATGAFSLFEIANEETGPAAELRDMALRLLTTADREMRKGLGEIYKRFLNSQVLLSRVEKNKERIRVFDLIAKCQTPLEEKTEEEKRVCGTTVTSEIDPDEFIAKALAALNLPIASPEDDIAFHSTGDVTRVFEAWEKSATAKRQAGIARIAQLAGETSSSAVFLTHMRRAVYEKLTFRRFDYVEGTGKLVLYDENGRSLTFTGLVAPVRDQSGKRVFKPDPLDCTSTFTVNEGNKGTLSFYVLVDSRRGHGGAPQEQHSFSERELAPAITVRGSIQYDDTRKELLSIQNDPNAIRDTVVAHFVDKRGRVAAETLAGVLMLLHRRLPIFWKRSPVEFMQNLTPKMFFDILFVLSTQAYDQAEATVQLDGKLYTFPKSFSAMKDIVLSSLNRAIVRMHSLNASDAALLIAMGTVHFAYKKIQKHRTGRTSTMHLFLREVNHLMNILKTQPDQLKTLYPECEFLSNWETPQEEGVLKCAIFRFMKIGSLTSLGEAQEEIVTYVTAFVHKLSELKGQETWTSYLNLDYFLGGAKMYGKTAAKYRFEVLYNQINDIPGTEEEETELANLMKKLHPSLAGYRPPRPKKKEGILQMLKRFKDNFKVLPQKLQGKLISPKVIQGPHFMSALKYAEVTTYPDLNSSRDVFIEVSDLEEFSRVLLTLETVAGTLDSPQSMYNTVTQIRATPAFTASAKEEHGKLIERARLLGKEVVKVAAGWILKTAGGTGITMALGLLALHDTGGIFTDKALQLRYLTSEALAYLNSSLDLAYVLKNLPPQTKRDAELMRFSMSAGGPNSFVVKAQSEPRGLGLNTADAVKVEEALLRVEEAGVWEGGSNSEKCSALISSVLRDPISPTSSLPHEVLLTSDAFGLCFLLLRLRSYISAERDTVTIDELLQTVYIDGLPLVQHLDFLQQRRADMDERKLRVKLITPFLRLLLLTTVESLGNNLGGISFRSYDAEAKMISFQYTLQDVSPQLAPAEVLAYAADLLLGSHTDRRHRFITFAFEGPQFLMDWYRYVEPEKLRAYVDAARAQRKELLGRQQ</sequence>